<evidence type="ECO:0000313" key="2">
    <source>
        <dbReference type="Proteomes" id="UP000198609"/>
    </source>
</evidence>
<protein>
    <submittedName>
        <fullName evidence="1">Uncharacterized protein</fullName>
    </submittedName>
</protein>
<name>A0A1H4M9L6_STRMJ</name>
<keyword evidence="2" id="KW-1185">Reference proteome</keyword>
<dbReference type="EMBL" id="FNST01000002">
    <property type="protein sequence ID" value="SEB79726.1"/>
    <property type="molecule type" value="Genomic_DNA"/>
</dbReference>
<dbReference type="Proteomes" id="UP000198609">
    <property type="component" value="Unassembled WGS sequence"/>
</dbReference>
<gene>
    <name evidence="1" type="ORF">SAMN04490356_1717</name>
</gene>
<dbReference type="AlphaFoldDB" id="A0A1H4M9L6"/>
<organism evidence="1 2">
    <name type="scientific">Streptomyces melanosporofaciens</name>
    <dbReference type="NCBI Taxonomy" id="67327"/>
    <lineage>
        <taxon>Bacteria</taxon>
        <taxon>Bacillati</taxon>
        <taxon>Actinomycetota</taxon>
        <taxon>Actinomycetes</taxon>
        <taxon>Kitasatosporales</taxon>
        <taxon>Streptomycetaceae</taxon>
        <taxon>Streptomyces</taxon>
        <taxon>Streptomyces violaceusniger group</taxon>
    </lineage>
</organism>
<reference evidence="2" key="1">
    <citation type="submission" date="2016-10" db="EMBL/GenBank/DDBJ databases">
        <authorList>
            <person name="Varghese N."/>
            <person name="Submissions S."/>
        </authorList>
    </citation>
    <scope>NUCLEOTIDE SEQUENCE [LARGE SCALE GENOMIC DNA]</scope>
    <source>
        <strain evidence="2">DSM 40318</strain>
    </source>
</reference>
<dbReference type="RefSeq" id="WP_143059766.1">
    <property type="nucleotide sequence ID" value="NZ_FNST01000002.1"/>
</dbReference>
<sequence>MSTAMTPPPSVAGMPIDVLSGIVTAIQGDPPSFSDGIRQRVEQSQQGTHVQMMGGWTENDA</sequence>
<accession>A0A1H4M9L6</accession>
<evidence type="ECO:0000313" key="1">
    <source>
        <dbReference type="EMBL" id="SEB79726.1"/>
    </source>
</evidence>
<proteinExistence type="predicted"/>